<sequence length="297" mass="33591">MSNSALPVWPIDALESIGLLYRDLQDIEVYVEDEDSEAIYRELLSRASNNSVKIHKLFCLDGRHNVVTMCEKYDDESPALFIIDGDLDLVLGEKEKSIPRLFQHNLYCMENYLFCKDAAIELLIESSGKILTDAAATLIDWDAFINSIKSDLENLFITFGTSRKLTPSEKTVAHSFYSICKKGEKKSQPRICSMKVDKLITDIESKIIKEFDVETLESVKTPIKERVFTSTNSLSYVSGKDFLIPALYFHLKDKGLTPSITMDSFKFRLARHCEKSPLEALANAMQITAKGEIYNAA</sequence>
<dbReference type="RefSeq" id="WP_345338579.1">
    <property type="nucleotide sequence ID" value="NZ_BAABLI010000006.1"/>
</dbReference>
<dbReference type="Pfam" id="PF14491">
    <property type="entry name" value="DUF4435"/>
    <property type="match status" value="1"/>
</dbReference>
<evidence type="ECO:0000259" key="1">
    <source>
        <dbReference type="Pfam" id="PF14491"/>
    </source>
</evidence>
<gene>
    <name evidence="2" type="ORF">ACFSJ3_05385</name>
</gene>
<feature type="domain" description="DUF4435" evidence="1">
    <location>
        <begin position="26"/>
        <end position="252"/>
    </location>
</feature>
<name>A0ABW4XL32_9GAMM</name>
<organism evidence="2 3">
    <name type="scientific">Corallincola platygyrae</name>
    <dbReference type="NCBI Taxonomy" id="1193278"/>
    <lineage>
        <taxon>Bacteria</taxon>
        <taxon>Pseudomonadati</taxon>
        <taxon>Pseudomonadota</taxon>
        <taxon>Gammaproteobacteria</taxon>
        <taxon>Alteromonadales</taxon>
        <taxon>Psychromonadaceae</taxon>
        <taxon>Corallincola</taxon>
    </lineage>
</organism>
<comment type="caution">
    <text evidence="2">The sequence shown here is derived from an EMBL/GenBank/DDBJ whole genome shotgun (WGS) entry which is preliminary data.</text>
</comment>
<dbReference type="InterPro" id="IPR029492">
    <property type="entry name" value="DUF4435"/>
</dbReference>
<dbReference type="EMBL" id="JBHUHT010000009">
    <property type="protein sequence ID" value="MFD2095411.1"/>
    <property type="molecule type" value="Genomic_DNA"/>
</dbReference>
<dbReference type="Proteomes" id="UP001597380">
    <property type="component" value="Unassembled WGS sequence"/>
</dbReference>
<proteinExistence type="predicted"/>
<reference evidence="3" key="1">
    <citation type="journal article" date="2019" name="Int. J. Syst. Evol. Microbiol.">
        <title>The Global Catalogue of Microorganisms (GCM) 10K type strain sequencing project: providing services to taxonomists for standard genome sequencing and annotation.</title>
        <authorList>
            <consortium name="The Broad Institute Genomics Platform"/>
            <consortium name="The Broad Institute Genome Sequencing Center for Infectious Disease"/>
            <person name="Wu L."/>
            <person name="Ma J."/>
        </authorList>
    </citation>
    <scope>NUCLEOTIDE SEQUENCE [LARGE SCALE GENOMIC DNA]</scope>
    <source>
        <strain evidence="3">CGMCC 1.10992</strain>
    </source>
</reference>
<protein>
    <submittedName>
        <fullName evidence="2">DUF4435 domain-containing protein</fullName>
    </submittedName>
</protein>
<evidence type="ECO:0000313" key="3">
    <source>
        <dbReference type="Proteomes" id="UP001597380"/>
    </source>
</evidence>
<accession>A0ABW4XL32</accession>
<keyword evidence="3" id="KW-1185">Reference proteome</keyword>
<evidence type="ECO:0000313" key="2">
    <source>
        <dbReference type="EMBL" id="MFD2095411.1"/>
    </source>
</evidence>